<proteinExistence type="predicted"/>
<evidence type="ECO:0000313" key="2">
    <source>
        <dbReference type="Proteomes" id="UP001168642"/>
    </source>
</evidence>
<organism evidence="1 2">
    <name type="scientific">Wenyingzhuangia gilva</name>
    <dbReference type="NCBI Taxonomy" id="3057677"/>
    <lineage>
        <taxon>Bacteria</taxon>
        <taxon>Pseudomonadati</taxon>
        <taxon>Bacteroidota</taxon>
        <taxon>Flavobacteriia</taxon>
        <taxon>Flavobacteriales</taxon>
        <taxon>Flavobacteriaceae</taxon>
        <taxon>Wenyingzhuangia</taxon>
    </lineage>
</organism>
<evidence type="ECO:0000313" key="1">
    <source>
        <dbReference type="EMBL" id="MDO3693981.1"/>
    </source>
</evidence>
<dbReference type="EMBL" id="JAUMIT010000001">
    <property type="protein sequence ID" value="MDO3693981.1"/>
    <property type="molecule type" value="Genomic_DNA"/>
</dbReference>
<keyword evidence="2" id="KW-1185">Reference proteome</keyword>
<sequence>MYSKDLKRISEQVQLVKGEFLPSEALDVISSQFDEKIKFHKTQKLQLWEANHQFDSRELDMRIAELERQKEIAKNFITSYSNPNQKIQINGVIEIIASNS</sequence>
<accession>A0ABT8VPV7</accession>
<gene>
    <name evidence="1" type="ORF">QVZ41_03840</name>
</gene>
<dbReference type="Proteomes" id="UP001168642">
    <property type="component" value="Unassembled WGS sequence"/>
</dbReference>
<reference evidence="1" key="1">
    <citation type="submission" date="2023-07" db="EMBL/GenBank/DDBJ databases">
        <title>Wenyingzhuangia sp. chi5 genome sequencing and assembly.</title>
        <authorList>
            <person name="Park S."/>
        </authorList>
    </citation>
    <scope>NUCLEOTIDE SEQUENCE</scope>
    <source>
        <strain evidence="1">Chi5</strain>
    </source>
</reference>
<comment type="caution">
    <text evidence="1">The sequence shown here is derived from an EMBL/GenBank/DDBJ whole genome shotgun (WGS) entry which is preliminary data.</text>
</comment>
<dbReference type="RefSeq" id="WP_302883227.1">
    <property type="nucleotide sequence ID" value="NZ_JAUMIT010000001.1"/>
</dbReference>
<protein>
    <submittedName>
        <fullName evidence="1">Uncharacterized protein</fullName>
    </submittedName>
</protein>
<name>A0ABT8VPV7_9FLAO</name>